<name>A0ABT5K688_9BURK</name>
<sequence length="70" mass="7455">MLKKTPPALVLPLAWNYAPAAAPECHPLPAAVPHPHFLARLRAAPGVFAALTRALLSALTVKGKRHAHTH</sequence>
<dbReference type="Proteomes" id="UP001221208">
    <property type="component" value="Unassembled WGS sequence"/>
</dbReference>
<evidence type="ECO:0000313" key="1">
    <source>
        <dbReference type="EMBL" id="MDC8760517.1"/>
    </source>
</evidence>
<gene>
    <name evidence="1" type="ORF">OIK44_23290</name>
</gene>
<keyword evidence="2" id="KW-1185">Reference proteome</keyword>
<dbReference type="RefSeq" id="WP_273674351.1">
    <property type="nucleotide sequence ID" value="NZ_JAQQXR010000014.1"/>
</dbReference>
<protein>
    <recommendedName>
        <fullName evidence="3">Secreted protein</fullName>
    </recommendedName>
</protein>
<reference evidence="1 2" key="1">
    <citation type="submission" date="2022-10" db="EMBL/GenBank/DDBJ databases">
        <title>Janthinobacterium sp. hw3 Genome sequencing.</title>
        <authorList>
            <person name="Park S."/>
        </authorList>
    </citation>
    <scope>NUCLEOTIDE SEQUENCE [LARGE SCALE GENOMIC DNA]</scope>
    <source>
        <strain evidence="2">hw3</strain>
    </source>
</reference>
<proteinExistence type="predicted"/>
<evidence type="ECO:0000313" key="2">
    <source>
        <dbReference type="Proteomes" id="UP001221208"/>
    </source>
</evidence>
<dbReference type="EMBL" id="JAQQXR010000014">
    <property type="protein sequence ID" value="MDC8760517.1"/>
    <property type="molecule type" value="Genomic_DNA"/>
</dbReference>
<evidence type="ECO:0008006" key="3">
    <source>
        <dbReference type="Google" id="ProtNLM"/>
    </source>
</evidence>
<accession>A0ABT5K688</accession>
<comment type="caution">
    <text evidence="1">The sequence shown here is derived from an EMBL/GenBank/DDBJ whole genome shotgun (WGS) entry which is preliminary data.</text>
</comment>
<organism evidence="1 2">
    <name type="scientific">Janthinobacterium fluminis</name>
    <dbReference type="NCBI Taxonomy" id="2987524"/>
    <lineage>
        <taxon>Bacteria</taxon>
        <taxon>Pseudomonadati</taxon>
        <taxon>Pseudomonadota</taxon>
        <taxon>Betaproteobacteria</taxon>
        <taxon>Burkholderiales</taxon>
        <taxon>Oxalobacteraceae</taxon>
        <taxon>Janthinobacterium</taxon>
    </lineage>
</organism>